<proteinExistence type="predicted"/>
<comment type="caution">
    <text evidence="1">The sequence shown here is derived from an EMBL/GenBank/DDBJ whole genome shotgun (WGS) entry which is preliminary data.</text>
</comment>
<dbReference type="EMBL" id="CAUJNA010000469">
    <property type="protein sequence ID" value="CAJ1377534.1"/>
    <property type="molecule type" value="Genomic_DNA"/>
</dbReference>
<name>A0AA36MLZ6_9DINO</name>
<sequence length="87" mass="9960">MNGKLAETRLQSDLDTARSEYTILKRSVGTLKKMYEENRTRANEISSWLLVLSGQKLEKYRGFMLENSLERIARREAGEVPGLVKQG</sequence>
<protein>
    <submittedName>
        <fullName evidence="1">Uncharacterized protein</fullName>
    </submittedName>
</protein>
<evidence type="ECO:0000313" key="2">
    <source>
        <dbReference type="Proteomes" id="UP001178507"/>
    </source>
</evidence>
<dbReference type="Proteomes" id="UP001178507">
    <property type="component" value="Unassembled WGS sequence"/>
</dbReference>
<gene>
    <name evidence="1" type="ORF">EVOR1521_LOCUS6310</name>
</gene>
<dbReference type="AlphaFoldDB" id="A0AA36MLZ6"/>
<accession>A0AA36MLZ6</accession>
<evidence type="ECO:0000313" key="1">
    <source>
        <dbReference type="EMBL" id="CAJ1377534.1"/>
    </source>
</evidence>
<keyword evidence="2" id="KW-1185">Reference proteome</keyword>
<organism evidence="1 2">
    <name type="scientific">Effrenium voratum</name>
    <dbReference type="NCBI Taxonomy" id="2562239"/>
    <lineage>
        <taxon>Eukaryota</taxon>
        <taxon>Sar</taxon>
        <taxon>Alveolata</taxon>
        <taxon>Dinophyceae</taxon>
        <taxon>Suessiales</taxon>
        <taxon>Symbiodiniaceae</taxon>
        <taxon>Effrenium</taxon>
    </lineage>
</organism>
<reference evidence="1" key="1">
    <citation type="submission" date="2023-08" db="EMBL/GenBank/DDBJ databases">
        <authorList>
            <person name="Chen Y."/>
            <person name="Shah S."/>
            <person name="Dougan E. K."/>
            <person name="Thang M."/>
            <person name="Chan C."/>
        </authorList>
    </citation>
    <scope>NUCLEOTIDE SEQUENCE</scope>
</reference>